<comment type="caution">
    <text evidence="1">The sequence shown here is derived from an EMBL/GenBank/DDBJ whole genome shotgun (WGS) entry which is preliminary data.</text>
</comment>
<proteinExistence type="predicted"/>
<dbReference type="AlphaFoldDB" id="T1CTX5"/>
<reference evidence="1" key="1">
    <citation type="submission" date="2013-08" db="EMBL/GenBank/DDBJ databases">
        <authorList>
            <person name="Mendez C."/>
            <person name="Richter M."/>
            <person name="Ferrer M."/>
            <person name="Sanchez J."/>
        </authorList>
    </citation>
    <scope>NUCLEOTIDE SEQUENCE</scope>
</reference>
<reference evidence="1" key="2">
    <citation type="journal article" date="2014" name="ISME J.">
        <title>Microbial stratification in low pH oxic and suboxic macroscopic growths along an acid mine drainage.</title>
        <authorList>
            <person name="Mendez-Garcia C."/>
            <person name="Mesa V."/>
            <person name="Sprenger R.R."/>
            <person name="Richter M."/>
            <person name="Diez M.S."/>
            <person name="Solano J."/>
            <person name="Bargiela R."/>
            <person name="Golyshina O.V."/>
            <person name="Manteca A."/>
            <person name="Ramos J.L."/>
            <person name="Gallego J.R."/>
            <person name="Llorente I."/>
            <person name="Martins Dos Santos V.A."/>
            <person name="Jensen O.N."/>
            <person name="Pelaez A.I."/>
            <person name="Sanchez J."/>
            <person name="Ferrer M."/>
        </authorList>
    </citation>
    <scope>NUCLEOTIDE SEQUENCE</scope>
</reference>
<accession>T1CTX5</accession>
<feature type="non-terminal residue" evidence="1">
    <location>
        <position position="515"/>
    </location>
</feature>
<name>T1CTX5_9ZZZZ</name>
<dbReference type="EMBL" id="AUZY01002421">
    <property type="protein sequence ID" value="EQD72244.1"/>
    <property type="molecule type" value="Genomic_DNA"/>
</dbReference>
<evidence type="ECO:0000313" key="1">
    <source>
        <dbReference type="EMBL" id="EQD72244.1"/>
    </source>
</evidence>
<protein>
    <submittedName>
        <fullName evidence="1">Subtilase family protein</fullName>
    </submittedName>
</protein>
<gene>
    <name evidence="1" type="ORF">B1B_03895</name>
</gene>
<sequence>MEVVTPGGILMPMSSETLVGGHTYILEVITAGGQPGIFNVAAYSGGANDGTYGGGTVTTLQTNAHGRFTYTPTYTQPANEVTNGTEYGYFLVTSLAGQEWAFAPYAVAQPAASGTLSLCVSDVNDICQTAVAEVTTFTTGYTGFYNIYPQGFATLNGVPVANALVTETSVNVGLYQNIDPTMPLSSYAPGATLGTYLSGGSGEFNFWTNSFTAETNGNLPTQVVTLTATYDGLTSNTVTVFIEPQSGSFNTQDLTMTSGSSTSSGAVTGVLTFSSMKDVNYVNVSVGSSPGQYVNTTYPAVYYDSNNNIYVSGVFNGQVAVDLSTAGITGPIQISMVAGGTNDLSFGYCFFGFCFESQSVGQITWSDPIVFLPATLASSAGTQTVTGTDTFTFAGTSYPGASGTLALVWAGGSEVLASGLSGSYTLNTATLMDGAYSVVFTETVAGLTSTSRTVSLYADNEAASLSQLVKTLNGELTADQATIASDAATITSLNSQVSSLSGQVSTLQGELKTAN</sequence>
<organism evidence="1">
    <name type="scientific">mine drainage metagenome</name>
    <dbReference type="NCBI Taxonomy" id="410659"/>
    <lineage>
        <taxon>unclassified sequences</taxon>
        <taxon>metagenomes</taxon>
        <taxon>ecological metagenomes</taxon>
    </lineage>
</organism>